<dbReference type="Proteomes" id="UP000010433">
    <property type="component" value="Unassembled WGS sequence"/>
</dbReference>
<comment type="caution">
    <text evidence="2">The sequence shown here is derived from an EMBL/GenBank/DDBJ whole genome shotgun (WGS) entry which is preliminary data.</text>
</comment>
<keyword evidence="3" id="KW-1185">Reference proteome</keyword>
<evidence type="ECO:0000313" key="3">
    <source>
        <dbReference type="Proteomes" id="UP000010433"/>
    </source>
</evidence>
<keyword evidence="1" id="KW-0732">Signal</keyword>
<evidence type="ECO:0000313" key="2">
    <source>
        <dbReference type="EMBL" id="EKY00077.1"/>
    </source>
</evidence>
<dbReference type="InterPro" id="IPR058060">
    <property type="entry name" value="HYC_CC_PP"/>
</dbReference>
<organism evidence="2 3">
    <name type="scientific">Hoylesella saccharolytica F0055</name>
    <dbReference type="NCBI Taxonomy" id="1127699"/>
    <lineage>
        <taxon>Bacteria</taxon>
        <taxon>Pseudomonadati</taxon>
        <taxon>Bacteroidota</taxon>
        <taxon>Bacteroidia</taxon>
        <taxon>Bacteroidales</taxon>
        <taxon>Prevotellaceae</taxon>
        <taxon>Hoylesella</taxon>
    </lineage>
</organism>
<proteinExistence type="predicted"/>
<feature type="signal peptide" evidence="1">
    <location>
        <begin position="1"/>
        <end position="16"/>
    </location>
</feature>
<dbReference type="STRING" id="1127699.HMPREF9151_01375"/>
<evidence type="ECO:0000256" key="1">
    <source>
        <dbReference type="SAM" id="SignalP"/>
    </source>
</evidence>
<reference evidence="2 3" key="1">
    <citation type="submission" date="2012-05" db="EMBL/GenBank/DDBJ databases">
        <authorList>
            <person name="Weinstock G."/>
            <person name="Sodergren E."/>
            <person name="Lobos E.A."/>
            <person name="Fulton L."/>
            <person name="Fulton R."/>
            <person name="Courtney L."/>
            <person name="Fronick C."/>
            <person name="O'Laughlin M."/>
            <person name="Godfrey J."/>
            <person name="Wilson R.M."/>
            <person name="Miner T."/>
            <person name="Farmer C."/>
            <person name="Delehaunty K."/>
            <person name="Cordes M."/>
            <person name="Minx P."/>
            <person name="Tomlinson C."/>
            <person name="Chen J."/>
            <person name="Wollam A."/>
            <person name="Pepin K.H."/>
            <person name="Bhonagiri V."/>
            <person name="Zhang X."/>
            <person name="Suruliraj S."/>
            <person name="Warren W."/>
            <person name="Mitreva M."/>
            <person name="Mardis E.R."/>
            <person name="Wilson R.K."/>
        </authorList>
    </citation>
    <scope>NUCLEOTIDE SEQUENCE [LARGE SCALE GENOMIC DNA]</scope>
    <source>
        <strain evidence="2 3">F0055</strain>
    </source>
</reference>
<feature type="chain" id="PRO_5003954918" evidence="1">
    <location>
        <begin position="17"/>
        <end position="141"/>
    </location>
</feature>
<dbReference type="Pfam" id="PF26622">
    <property type="entry name" value="DUF8199"/>
    <property type="match status" value="1"/>
</dbReference>
<dbReference type="InterPro" id="IPR058512">
    <property type="entry name" value="DUF8199"/>
</dbReference>
<dbReference type="RefSeq" id="WP_009162689.1">
    <property type="nucleotide sequence ID" value="NZ_KB291002.1"/>
</dbReference>
<dbReference type="EMBL" id="AMEP01000091">
    <property type="protein sequence ID" value="EKY00077.1"/>
    <property type="molecule type" value="Genomic_DNA"/>
</dbReference>
<sequence length="141" mass="15983">MMKKLYTYLMTLVLMASTIGINVNSHYCSGEYVGSIVNGFTFITEQGEAMQGCMEKENDCPHCKNVKHCYRILSQFMKGQVAQTQPVVVQPDWFHAAFEQQSVPQPIVCEIESTHSYYYTPPPLPDVLILNKGLRAPPRFS</sequence>
<dbReference type="HOGENOM" id="CLU_1775758_0_0_10"/>
<name>L1NA50_9BACT</name>
<gene>
    <name evidence="2" type="ORF">HMPREF9151_01375</name>
</gene>
<dbReference type="AlphaFoldDB" id="L1NA50"/>
<dbReference type="NCBIfam" id="NF047658">
    <property type="entry name" value="HYC_CC_PP"/>
    <property type="match status" value="1"/>
</dbReference>
<protein>
    <submittedName>
        <fullName evidence="2">Uncharacterized protein</fullName>
    </submittedName>
</protein>
<dbReference type="PATRIC" id="fig|1127699.3.peg.1271"/>
<accession>L1NA50</accession>